<organism evidence="2 3">
    <name type="scientific">Spiroplasma ixodetis</name>
    <dbReference type="NCBI Taxonomy" id="2141"/>
    <lineage>
        <taxon>Bacteria</taxon>
        <taxon>Bacillati</taxon>
        <taxon>Mycoplasmatota</taxon>
        <taxon>Mollicutes</taxon>
        <taxon>Entomoplasmatales</taxon>
        <taxon>Spiroplasmataceae</taxon>
        <taxon>Spiroplasma</taxon>
    </lineage>
</organism>
<evidence type="ECO:0000313" key="2">
    <source>
        <dbReference type="EMBL" id="BDT03676.1"/>
    </source>
</evidence>
<evidence type="ECO:0000256" key="1">
    <source>
        <dbReference type="SAM" id="Coils"/>
    </source>
</evidence>
<name>A0ABN6SX41_9MOLU</name>
<gene>
    <name evidence="2" type="ORF">SHM_13220</name>
</gene>
<accession>A0ABN6SX41</accession>
<keyword evidence="3" id="KW-1185">Reference proteome</keyword>
<evidence type="ECO:0000313" key="3">
    <source>
        <dbReference type="Proteomes" id="UP001163387"/>
    </source>
</evidence>
<proteinExistence type="predicted"/>
<reference evidence="2 3" key="1">
    <citation type="journal article" date="2022" name="Front. Microbiol.">
        <title>Male-killing mechanisms vary between Spiroplasma species.</title>
        <authorList>
            <person name="Arai H."/>
            <person name="Inoue M."/>
            <person name="Kageyama D."/>
        </authorList>
    </citation>
    <scope>NUCLEOTIDE SEQUENCE [LARGE SCALE GENOMIC DNA]</scope>
    <source>
        <strain evidence="3">sHm</strain>
    </source>
</reference>
<feature type="coiled-coil region" evidence="1">
    <location>
        <begin position="33"/>
        <end position="60"/>
    </location>
</feature>
<dbReference type="Proteomes" id="UP001163387">
    <property type="component" value="Chromosome"/>
</dbReference>
<keyword evidence="1" id="KW-0175">Coiled coil</keyword>
<protein>
    <submittedName>
        <fullName evidence="2">Uncharacterized protein</fullName>
    </submittedName>
</protein>
<dbReference type="EMBL" id="AP026933">
    <property type="protein sequence ID" value="BDT03676.1"/>
    <property type="molecule type" value="Genomic_DNA"/>
</dbReference>
<sequence length="176" mass="20593">MSDFTFDEKENYSLDDVKSLLQQHRNVVYAESKKNIEPKLSEYETKIKEYENKINSFEEQQLFSNIKDTKKVNLIKNLMSTDNYKTLSKQEAFNKINEDYKEFLIDKISEPIKQENKPNSNDFNPKTLLDLHTNSINPKELERKLNEKAKTTGITDPKELEKLVNLARGTALQSIK</sequence>
<dbReference type="RefSeq" id="WP_281749563.1">
    <property type="nucleotide sequence ID" value="NZ_AP026933.1"/>
</dbReference>